<evidence type="ECO:0000259" key="1">
    <source>
        <dbReference type="Pfam" id="PF10181"/>
    </source>
</evidence>
<comment type="caution">
    <text evidence="2">The sequence shown here is derived from an EMBL/GenBank/DDBJ whole genome shotgun (WGS) entry which is preliminary data.</text>
</comment>
<keyword evidence="3" id="KW-1185">Reference proteome</keyword>
<accession>A0A177TK73</accession>
<feature type="domain" description="Phosphatidylinositol N-acetylglucosaminyltransferase subunit H conserved" evidence="1">
    <location>
        <begin position="125"/>
        <end position="198"/>
    </location>
</feature>
<reference evidence="2" key="2">
    <citation type="journal article" date="2019" name="IMA Fungus">
        <title>Genome sequencing and comparison of five Tilletia species to identify candidate genes for the detection of regulated species infecting wheat.</title>
        <authorList>
            <person name="Nguyen H.D.T."/>
            <person name="Sultana T."/>
            <person name="Kesanakurti P."/>
            <person name="Hambleton S."/>
        </authorList>
    </citation>
    <scope>NUCLEOTIDE SEQUENCE</scope>
    <source>
        <strain evidence="2">DAOMC 236416</strain>
    </source>
</reference>
<dbReference type="AlphaFoldDB" id="A0A177TK73"/>
<dbReference type="Proteomes" id="UP000077521">
    <property type="component" value="Unassembled WGS sequence"/>
</dbReference>
<evidence type="ECO:0000313" key="3">
    <source>
        <dbReference type="Proteomes" id="UP000077521"/>
    </source>
</evidence>
<gene>
    <name evidence="2" type="ORF">A4X13_0g4139</name>
</gene>
<dbReference type="OrthoDB" id="43744at2759"/>
<organism evidence="2 3">
    <name type="scientific">Tilletia indica</name>
    <dbReference type="NCBI Taxonomy" id="43049"/>
    <lineage>
        <taxon>Eukaryota</taxon>
        <taxon>Fungi</taxon>
        <taxon>Dikarya</taxon>
        <taxon>Basidiomycota</taxon>
        <taxon>Ustilaginomycotina</taxon>
        <taxon>Exobasidiomycetes</taxon>
        <taxon>Tilletiales</taxon>
        <taxon>Tilletiaceae</taxon>
        <taxon>Tilletia</taxon>
    </lineage>
</organism>
<dbReference type="EMBL" id="LWDF02000261">
    <property type="protein sequence ID" value="KAE8251142.1"/>
    <property type="molecule type" value="Genomic_DNA"/>
</dbReference>
<name>A0A177TK73_9BASI</name>
<dbReference type="Pfam" id="PF10181">
    <property type="entry name" value="PIG-H"/>
    <property type="match status" value="1"/>
</dbReference>
<reference evidence="2" key="1">
    <citation type="submission" date="2016-04" db="EMBL/GenBank/DDBJ databases">
        <authorList>
            <person name="Nguyen H.D."/>
            <person name="Samba Siva P."/>
            <person name="Cullis J."/>
            <person name="Levesque C.A."/>
            <person name="Hambleton S."/>
        </authorList>
    </citation>
    <scope>NUCLEOTIDE SEQUENCE</scope>
    <source>
        <strain evidence="2">DAOMC 236416</strain>
    </source>
</reference>
<protein>
    <recommendedName>
        <fullName evidence="1">Phosphatidylinositol N-acetylglucosaminyltransferase subunit H conserved domain-containing protein</fullName>
    </recommendedName>
</protein>
<proteinExistence type="predicted"/>
<sequence length="254" mass="27785">MRETFVGDGHAEVGGMDSSKSSVVRSYEHAGLRLVVDRRQDGSTRIEVTALATKKATRRRTPNGIVVALVAVFLSFGRSLLFDGWSELLSKGRVQGLPSLWTILAVCVLALLGVLSWPGPIIGESILVIRDLGLQHGVIRRNPLLQLASKTFGWSNSFSRQTQSLLIARDEIMDVVVHETFRRWTIGSFVAILTVSAEHDNAATTAAFTDDGEEVTKFALQPGGHGGVVVLFPHFSPPLKLVQIAYTEIHRTLF</sequence>
<evidence type="ECO:0000313" key="2">
    <source>
        <dbReference type="EMBL" id="KAE8251142.1"/>
    </source>
</evidence>
<dbReference type="InterPro" id="IPR019328">
    <property type="entry name" value="PIGH-H_dom"/>
</dbReference>